<protein>
    <recommendedName>
        <fullName evidence="3">PepSY domain-containing protein</fullName>
    </recommendedName>
</protein>
<dbReference type="Proteomes" id="UP001317629">
    <property type="component" value="Chromosome"/>
</dbReference>
<proteinExistence type="predicted"/>
<accession>A0ABM8EA79</accession>
<organism evidence="1 2">
    <name type="scientific">Methylocystis iwaonis</name>
    <dbReference type="NCBI Taxonomy" id="2885079"/>
    <lineage>
        <taxon>Bacteria</taxon>
        <taxon>Pseudomonadati</taxon>
        <taxon>Pseudomonadota</taxon>
        <taxon>Alphaproteobacteria</taxon>
        <taxon>Hyphomicrobiales</taxon>
        <taxon>Methylocystaceae</taxon>
        <taxon>Methylocystis</taxon>
    </lineage>
</organism>
<gene>
    <name evidence="1" type="ORF">SS37A_24320</name>
</gene>
<name>A0ABM8EA79_9HYPH</name>
<dbReference type="EMBL" id="AP027142">
    <property type="protein sequence ID" value="BDV34903.1"/>
    <property type="molecule type" value="Genomic_DNA"/>
</dbReference>
<evidence type="ECO:0000313" key="2">
    <source>
        <dbReference type="Proteomes" id="UP001317629"/>
    </source>
</evidence>
<keyword evidence="2" id="KW-1185">Reference proteome</keyword>
<evidence type="ECO:0000313" key="1">
    <source>
        <dbReference type="EMBL" id="BDV34903.1"/>
    </source>
</evidence>
<sequence length="95" mass="10431">MRSDDKGSREMTSWAKILMASTCVGLATPCVAQESPKQVLAAHLRTQGYKCDAPKSATRDAAASRPDEAVWIIRCENARYRVRLVPDMAASVESF</sequence>
<reference evidence="1 2" key="1">
    <citation type="journal article" date="2023" name="Int. J. Syst. Evol. Microbiol.">
        <title>Methylocystis iwaonis sp. nov., a type II methane-oxidizing bacterium from surface soil of a rice paddy field in Japan, and emended description of the genus Methylocystis (ex Whittenbury et al. 1970) Bowman et al. 1993.</title>
        <authorList>
            <person name="Kaise H."/>
            <person name="Sawadogo J.B."/>
            <person name="Alam M.S."/>
            <person name="Ueno C."/>
            <person name="Dianou D."/>
            <person name="Shinjo R."/>
            <person name="Asakawa S."/>
        </authorList>
    </citation>
    <scope>NUCLEOTIDE SEQUENCE [LARGE SCALE GENOMIC DNA]</scope>
    <source>
        <strain evidence="1 2">SS37A-Re</strain>
    </source>
</reference>
<evidence type="ECO:0008006" key="3">
    <source>
        <dbReference type="Google" id="ProtNLM"/>
    </source>
</evidence>